<feature type="compositionally biased region" description="Basic and acidic residues" evidence="1">
    <location>
        <begin position="237"/>
        <end position="258"/>
    </location>
</feature>
<dbReference type="PANTHER" id="PTHR12630:SF1">
    <property type="entry name" value="GLUCOSIDASE 2 SUBUNIT BETA"/>
    <property type="match status" value="1"/>
</dbReference>
<evidence type="ECO:0000256" key="1">
    <source>
        <dbReference type="SAM" id="MobiDB-lite"/>
    </source>
</evidence>
<feature type="region of interest" description="Disordered" evidence="1">
    <location>
        <begin position="186"/>
        <end position="333"/>
    </location>
</feature>
<dbReference type="AlphaFoldDB" id="A0A2Z6MAS2"/>
<dbReference type="Pfam" id="PF12999">
    <property type="entry name" value="PRKCSH-like"/>
    <property type="match status" value="1"/>
</dbReference>
<protein>
    <recommendedName>
        <fullName evidence="3">Glucosidase II beta subunit N-terminal domain-containing protein</fullName>
    </recommendedName>
</protein>
<dbReference type="EMBL" id="DF973383">
    <property type="protein sequence ID" value="GAU28931.1"/>
    <property type="molecule type" value="Genomic_DNA"/>
</dbReference>
<evidence type="ECO:0000259" key="3">
    <source>
        <dbReference type="Pfam" id="PF12999"/>
    </source>
</evidence>
<dbReference type="InterPro" id="IPR028146">
    <property type="entry name" value="PRKCSH_N"/>
</dbReference>
<dbReference type="PANTHER" id="PTHR12630">
    <property type="entry name" value="N-LINKED OLIGOSACCHARIDE PROCESSING"/>
    <property type="match status" value="1"/>
</dbReference>
<evidence type="ECO:0000256" key="2">
    <source>
        <dbReference type="SAM" id="SignalP"/>
    </source>
</evidence>
<sequence length="333" mass="37266">MELRLQIFLISLLLVLFVPFSSSSKPKDPFLGIAPQDEKYFKSSDVIKCKDGSANFNKDQLNDDFCDCPDGTDEPGTSACPRGKFYCRNAGHSPLYLFSSRVNDGICDCCDGSDEYDGKAKCPNTCWEAGKVARDKLKKKIATYQEGVKVRKQAIEQAHLALEKDAAELSKLKKEESILKGVVKQLKDHKEQIDKAEEKERLQKEKEEKEKKEAEEKEKANEKNNKADEEDTELENEAEKQSHIEDDSAASNHEKIEVQEDSPVYQDEAEETLADTLDNFVEATDTPGSEGSLLNKAEENAKESEREPAVESETDLKTGEPESSEEVINKVSA</sequence>
<feature type="chain" id="PRO_5016444379" description="Glucosidase II beta subunit N-terminal domain-containing protein" evidence="2">
    <location>
        <begin position="24"/>
        <end position="333"/>
    </location>
</feature>
<dbReference type="Proteomes" id="UP000242715">
    <property type="component" value="Unassembled WGS sequence"/>
</dbReference>
<accession>A0A2Z6MAS2</accession>
<dbReference type="InterPro" id="IPR039794">
    <property type="entry name" value="Gtb1-like"/>
</dbReference>
<evidence type="ECO:0000313" key="5">
    <source>
        <dbReference type="Proteomes" id="UP000242715"/>
    </source>
</evidence>
<dbReference type="OrthoDB" id="28322at2759"/>
<keyword evidence="5" id="KW-1185">Reference proteome</keyword>
<feature type="domain" description="Glucosidase II beta subunit N-terminal" evidence="3">
    <location>
        <begin position="25"/>
        <end position="174"/>
    </location>
</feature>
<proteinExistence type="predicted"/>
<organism evidence="4 5">
    <name type="scientific">Trifolium subterraneum</name>
    <name type="common">Subterranean clover</name>
    <dbReference type="NCBI Taxonomy" id="3900"/>
    <lineage>
        <taxon>Eukaryota</taxon>
        <taxon>Viridiplantae</taxon>
        <taxon>Streptophyta</taxon>
        <taxon>Embryophyta</taxon>
        <taxon>Tracheophyta</taxon>
        <taxon>Spermatophyta</taxon>
        <taxon>Magnoliopsida</taxon>
        <taxon>eudicotyledons</taxon>
        <taxon>Gunneridae</taxon>
        <taxon>Pentapetalae</taxon>
        <taxon>rosids</taxon>
        <taxon>fabids</taxon>
        <taxon>Fabales</taxon>
        <taxon>Fabaceae</taxon>
        <taxon>Papilionoideae</taxon>
        <taxon>50 kb inversion clade</taxon>
        <taxon>NPAAA clade</taxon>
        <taxon>Hologalegina</taxon>
        <taxon>IRL clade</taxon>
        <taxon>Trifolieae</taxon>
        <taxon>Trifolium</taxon>
    </lineage>
</organism>
<feature type="signal peptide" evidence="2">
    <location>
        <begin position="1"/>
        <end position="23"/>
    </location>
</feature>
<dbReference type="GO" id="GO:0017177">
    <property type="term" value="C:glucosidase II complex"/>
    <property type="evidence" value="ECO:0007669"/>
    <property type="project" value="TreeGrafter"/>
</dbReference>
<evidence type="ECO:0000313" key="4">
    <source>
        <dbReference type="EMBL" id="GAU28931.1"/>
    </source>
</evidence>
<feature type="compositionally biased region" description="Basic and acidic residues" evidence="1">
    <location>
        <begin position="186"/>
        <end position="227"/>
    </location>
</feature>
<dbReference type="GO" id="GO:0006491">
    <property type="term" value="P:N-glycan processing"/>
    <property type="evidence" value="ECO:0007669"/>
    <property type="project" value="TreeGrafter"/>
</dbReference>
<feature type="compositionally biased region" description="Basic and acidic residues" evidence="1">
    <location>
        <begin position="296"/>
        <end position="320"/>
    </location>
</feature>
<gene>
    <name evidence="4" type="ORF">TSUD_59420</name>
</gene>
<reference evidence="5" key="1">
    <citation type="journal article" date="2017" name="Front. Plant Sci.">
        <title>Climate Clever Clovers: New Paradigm to Reduce the Environmental Footprint of Ruminants by Breeding Low Methanogenic Forages Utilizing Haplotype Variation.</title>
        <authorList>
            <person name="Kaur P."/>
            <person name="Appels R."/>
            <person name="Bayer P.E."/>
            <person name="Keeble-Gagnere G."/>
            <person name="Wang J."/>
            <person name="Hirakawa H."/>
            <person name="Shirasawa K."/>
            <person name="Vercoe P."/>
            <person name="Stefanova K."/>
            <person name="Durmic Z."/>
            <person name="Nichols P."/>
            <person name="Revell C."/>
            <person name="Isobe S.N."/>
            <person name="Edwards D."/>
            <person name="Erskine W."/>
        </authorList>
    </citation>
    <scope>NUCLEOTIDE SEQUENCE [LARGE SCALE GENOMIC DNA]</scope>
    <source>
        <strain evidence="5">cv. Daliak</strain>
    </source>
</reference>
<keyword evidence="2" id="KW-0732">Signal</keyword>
<name>A0A2Z6MAS2_TRISU</name>